<comment type="similarity">
    <text evidence="1">Belongs to the metallo-beta-lactamase superfamily. Class-B beta-lactamase family.</text>
</comment>
<evidence type="ECO:0000259" key="3">
    <source>
        <dbReference type="SMART" id="SM00849"/>
    </source>
</evidence>
<dbReference type="Proteomes" id="UP000184432">
    <property type="component" value="Unassembled WGS sequence"/>
</dbReference>
<gene>
    <name evidence="4" type="ORF">SAMN04488508_106201</name>
</gene>
<dbReference type="AlphaFoldDB" id="A0A1M6HBV0"/>
<evidence type="ECO:0000256" key="2">
    <source>
        <dbReference type="SAM" id="SignalP"/>
    </source>
</evidence>
<dbReference type="OrthoDB" id="9802248at2"/>
<name>A0A1M6HBV0_9FLAO</name>
<accession>A0A1M6HBV0</accession>
<dbReference type="STRING" id="570521.SAMN04488508_106201"/>
<dbReference type="PANTHER" id="PTHR42951">
    <property type="entry name" value="METALLO-BETA-LACTAMASE DOMAIN-CONTAINING"/>
    <property type="match status" value="1"/>
</dbReference>
<evidence type="ECO:0000313" key="5">
    <source>
        <dbReference type="Proteomes" id="UP000184432"/>
    </source>
</evidence>
<dbReference type="PROSITE" id="PS51257">
    <property type="entry name" value="PROKAR_LIPOPROTEIN"/>
    <property type="match status" value="1"/>
</dbReference>
<dbReference type="SUPFAM" id="SSF56281">
    <property type="entry name" value="Metallo-hydrolase/oxidoreductase"/>
    <property type="match status" value="1"/>
</dbReference>
<keyword evidence="5" id="KW-1185">Reference proteome</keyword>
<dbReference type="SMART" id="SM00849">
    <property type="entry name" value="Lactamase_B"/>
    <property type="match status" value="1"/>
</dbReference>
<dbReference type="InterPro" id="IPR011990">
    <property type="entry name" value="TPR-like_helical_dom_sf"/>
</dbReference>
<dbReference type="InterPro" id="IPR050855">
    <property type="entry name" value="NDM-1-like"/>
</dbReference>
<reference evidence="5" key="1">
    <citation type="submission" date="2016-11" db="EMBL/GenBank/DDBJ databases">
        <authorList>
            <person name="Varghese N."/>
            <person name="Submissions S."/>
        </authorList>
    </citation>
    <scope>NUCLEOTIDE SEQUENCE [LARGE SCALE GENOMIC DNA]</scope>
    <source>
        <strain evidence="5">DSM 22623</strain>
    </source>
</reference>
<sequence>MKTKISILLIMVLLQACTSSSQEINTNNIQNSTKEFTGTVGLTTSLLPSKNFNNFKQHENDRSFHSDIAFYEVVLSYGPIEDPNPVFLLANAYIASNQQEYGIRYFEGLLNDFGSQMTNTIKSNYLSAYALLRATYADHVGLFSRIGWVKETFKILEEAEELADANPLVYWSSGIIYTQVPRFFNKRKQALIQLTWLENHPELEPTPGFYREVYHHLAKLHLDNGEEELATKYLAKSGYTDYVPKQLFMGWFATTKEKGLLFSPVPSIEEVIEGRVYGLQGFGFSDLYFVVSKNGQELISIDAGTQPFSIKAGYEFLLKHYPNLPPLRNAIITHAHWDHIGGHTYFKTLDHKVTLYGRGNFHGTVDRVLKNHRYDQFRSIHFKEDWVSQYRPDSLITAKTTITLGQSSITIIPVTGGETEDALLIHFSDLGVIFMGDTLMPFYGEPWVEEGHIDEALEVMDTALDLGPKYLLHGHIGITMLYENQKQLRLYRDAYRWLVSATKKHINNGYSAKDIIRLNLIPPGLQNHPEIFIGYLSPRDHIISRIADHMVGIWQEEVTGKDPEGLDVITTVERGRLLELYLNLSGKQVAKALKKMICNGDNELALQMAIAAESRYPENKKIKNLKEEAADRLRSGVQFFDPFKFVTYTEMIGKEHYPILEEKLTDPFHR</sequence>
<keyword evidence="2" id="KW-0732">Signal</keyword>
<feature type="domain" description="Metallo-beta-lactamase" evidence="3">
    <location>
        <begin position="284"/>
        <end position="475"/>
    </location>
</feature>
<dbReference type="InterPro" id="IPR001279">
    <property type="entry name" value="Metallo-B-lactamas"/>
</dbReference>
<dbReference type="Gene3D" id="1.25.40.10">
    <property type="entry name" value="Tetratricopeptide repeat domain"/>
    <property type="match status" value="1"/>
</dbReference>
<dbReference type="PANTHER" id="PTHR42951:SF4">
    <property type="entry name" value="ACYL-COENZYME A THIOESTERASE MBLAC2"/>
    <property type="match status" value="1"/>
</dbReference>
<dbReference type="GO" id="GO:0017001">
    <property type="term" value="P:antibiotic catabolic process"/>
    <property type="evidence" value="ECO:0007669"/>
    <property type="project" value="UniProtKB-ARBA"/>
</dbReference>
<dbReference type="InterPro" id="IPR036866">
    <property type="entry name" value="RibonucZ/Hydroxyglut_hydro"/>
</dbReference>
<dbReference type="EMBL" id="FQYP01000006">
    <property type="protein sequence ID" value="SHJ19728.1"/>
    <property type="molecule type" value="Genomic_DNA"/>
</dbReference>
<proteinExistence type="inferred from homology"/>
<feature type="signal peptide" evidence="2">
    <location>
        <begin position="1"/>
        <end position="21"/>
    </location>
</feature>
<dbReference type="RefSeq" id="WP_084549566.1">
    <property type="nucleotide sequence ID" value="NZ_FQYP01000006.1"/>
</dbReference>
<protein>
    <submittedName>
        <fullName evidence="4">Glyoxylase, beta-lactamase superfamily II</fullName>
    </submittedName>
</protein>
<organism evidence="4 5">
    <name type="scientific">Aquimarina spongiae</name>
    <dbReference type="NCBI Taxonomy" id="570521"/>
    <lineage>
        <taxon>Bacteria</taxon>
        <taxon>Pseudomonadati</taxon>
        <taxon>Bacteroidota</taxon>
        <taxon>Flavobacteriia</taxon>
        <taxon>Flavobacteriales</taxon>
        <taxon>Flavobacteriaceae</taxon>
        <taxon>Aquimarina</taxon>
    </lineage>
</organism>
<feature type="chain" id="PRO_5009918058" evidence="2">
    <location>
        <begin position="22"/>
        <end position="670"/>
    </location>
</feature>
<dbReference type="Gene3D" id="3.60.15.10">
    <property type="entry name" value="Ribonuclease Z/Hydroxyacylglutathione hydrolase-like"/>
    <property type="match status" value="1"/>
</dbReference>
<evidence type="ECO:0000313" key="4">
    <source>
        <dbReference type="EMBL" id="SHJ19728.1"/>
    </source>
</evidence>
<evidence type="ECO:0000256" key="1">
    <source>
        <dbReference type="ARBA" id="ARBA00005250"/>
    </source>
</evidence>
<dbReference type="Pfam" id="PF00753">
    <property type="entry name" value="Lactamase_B"/>
    <property type="match status" value="1"/>
</dbReference>